<evidence type="ECO:0000313" key="2">
    <source>
        <dbReference type="EMBL" id="NVO32636.1"/>
    </source>
</evidence>
<gene>
    <name evidence="2" type="primary">mnmD</name>
    <name evidence="2" type="ORF">HW554_15575</name>
</gene>
<dbReference type="EMBL" id="JABKAU010000033">
    <property type="protein sequence ID" value="NVO32636.1"/>
    <property type="molecule type" value="Genomic_DNA"/>
</dbReference>
<accession>A0A7Y7PRD4</accession>
<keyword evidence="2" id="KW-0489">Methyltransferase</keyword>
<dbReference type="PANTHER" id="PTHR39963">
    <property type="entry name" value="SLL0983 PROTEIN"/>
    <property type="match status" value="1"/>
</dbReference>
<dbReference type="GO" id="GO:0004808">
    <property type="term" value="F:tRNA (5-methylaminomethyl-2-thiouridylate)(34)-methyltransferase activity"/>
    <property type="evidence" value="ECO:0007669"/>
    <property type="project" value="InterPro"/>
</dbReference>
<dbReference type="GO" id="GO:0032259">
    <property type="term" value="P:methylation"/>
    <property type="evidence" value="ECO:0007669"/>
    <property type="project" value="UniProtKB-KW"/>
</dbReference>
<dbReference type="Pfam" id="PF05430">
    <property type="entry name" value="Methyltransf_30"/>
    <property type="match status" value="1"/>
</dbReference>
<dbReference type="PANTHER" id="PTHR39963:SF1">
    <property type="entry name" value="MNMC-LIKE METHYLTRANSFERASE DOMAIN-CONTAINING PROTEIN"/>
    <property type="match status" value="1"/>
</dbReference>
<reference evidence="2 3" key="1">
    <citation type="submission" date="2020-05" db="EMBL/GenBank/DDBJ databases">
        <title>Hymenobacter terrestris sp. nov. and Hymenobacter lapidiphilus sp. nov., isolated from regoliths in Antarctica.</title>
        <authorList>
            <person name="Sedlacek I."/>
            <person name="Pantucek R."/>
            <person name="Zeman M."/>
            <person name="Holochova P."/>
            <person name="Kralova S."/>
            <person name="Stankova E."/>
            <person name="Sedo O."/>
            <person name="Micenkova L."/>
            <person name="Svec P."/>
            <person name="Gupta V."/>
            <person name="Sood U."/>
            <person name="Korpole U.S."/>
            <person name="Lal R."/>
        </authorList>
    </citation>
    <scope>NUCLEOTIDE SEQUENCE [LARGE SCALE GENOMIC DNA]</scope>
    <source>
        <strain evidence="2 3">P5342</strain>
    </source>
</reference>
<keyword evidence="3" id="KW-1185">Reference proteome</keyword>
<comment type="caution">
    <text evidence="2">The sequence shown here is derived from an EMBL/GenBank/DDBJ whole genome shotgun (WGS) entry which is preliminary data.</text>
</comment>
<evidence type="ECO:0000259" key="1">
    <source>
        <dbReference type="Pfam" id="PF05430"/>
    </source>
</evidence>
<protein>
    <submittedName>
        <fullName evidence="2">tRNA (5-methylaminomethyl-2-thiouridine)(34)-methyltransferase MnmD</fullName>
    </submittedName>
</protein>
<dbReference type="GO" id="GO:0016645">
    <property type="term" value="F:oxidoreductase activity, acting on the CH-NH group of donors"/>
    <property type="evidence" value="ECO:0007669"/>
    <property type="project" value="InterPro"/>
</dbReference>
<dbReference type="RefSeq" id="WP_176909506.1">
    <property type="nucleotide sequence ID" value="NZ_JABKAU010000033.1"/>
</dbReference>
<dbReference type="InterPro" id="IPR008471">
    <property type="entry name" value="MnmC-like_methylTransf"/>
</dbReference>
<dbReference type="AlphaFoldDB" id="A0A7Y7PRD4"/>
<feature type="domain" description="MnmC-like methyltransferase" evidence="1">
    <location>
        <begin position="146"/>
        <end position="230"/>
    </location>
</feature>
<proteinExistence type="predicted"/>
<dbReference type="Gene3D" id="3.40.50.150">
    <property type="entry name" value="Vaccinia Virus protein VP39"/>
    <property type="match status" value="1"/>
</dbReference>
<dbReference type="Proteomes" id="UP000565521">
    <property type="component" value="Unassembled WGS sequence"/>
</dbReference>
<keyword evidence="2" id="KW-0808">Transferase</keyword>
<dbReference type="InterPro" id="IPR029063">
    <property type="entry name" value="SAM-dependent_MTases_sf"/>
</dbReference>
<name>A0A7Y7PRD4_9BACT</name>
<organism evidence="2 3">
    <name type="scientific">Hymenobacter lapidiphilus</name>
    <dbReference type="NCBI Taxonomy" id="2608003"/>
    <lineage>
        <taxon>Bacteria</taxon>
        <taxon>Pseudomonadati</taxon>
        <taxon>Bacteroidota</taxon>
        <taxon>Cytophagia</taxon>
        <taxon>Cytophagales</taxon>
        <taxon>Hymenobacteraceae</taxon>
        <taxon>Hymenobacter</taxon>
    </lineage>
</organism>
<sequence length="240" mass="26192">MLNTRHPDVQLRPTADGSGTLYVPALDEHYHSTHGAVQEARHVYLAAGLEPALTAVTGPVRVLEVGFGTGLNALLTLERSLTAVVHISYDTVEKHPLPWELVRGLATAPELQAPPLPAFRQLLHEAAWEQPVALTPGFTLRKLAGELQSLVLGFEAYQVIYFDAFAPEKQPDMWTDAVFEHLYAATAPGGCLVSYCAKGSFKRSLRAAGWQTEGIPGPPGKREMTRAWKPKIFVGLSSFI</sequence>
<dbReference type="NCBIfam" id="NF033855">
    <property type="entry name" value="tRNA_MNMC2"/>
    <property type="match status" value="1"/>
</dbReference>
<evidence type="ECO:0000313" key="3">
    <source>
        <dbReference type="Proteomes" id="UP000565521"/>
    </source>
</evidence>
<dbReference type="SUPFAM" id="SSF53335">
    <property type="entry name" value="S-adenosyl-L-methionine-dependent methyltransferases"/>
    <property type="match status" value="1"/>
</dbReference>
<dbReference type="InterPro" id="IPR047785">
    <property type="entry name" value="tRNA_MNMC2"/>
</dbReference>